<dbReference type="AlphaFoldDB" id="A0AAD1HJU9"/>
<protein>
    <recommendedName>
        <fullName evidence="4">Transmembrane protein</fullName>
    </recommendedName>
</protein>
<keyword evidence="1" id="KW-0472">Membrane</keyword>
<organism evidence="2 3">
    <name type="scientific">Mycolicibacterium aichiense</name>
    <dbReference type="NCBI Taxonomy" id="1799"/>
    <lineage>
        <taxon>Bacteria</taxon>
        <taxon>Bacillati</taxon>
        <taxon>Actinomycetota</taxon>
        <taxon>Actinomycetes</taxon>
        <taxon>Mycobacteriales</taxon>
        <taxon>Mycobacteriaceae</taxon>
        <taxon>Mycolicibacterium</taxon>
    </lineage>
</organism>
<evidence type="ECO:0000313" key="3">
    <source>
        <dbReference type="Proteomes" id="UP000467327"/>
    </source>
</evidence>
<dbReference type="EMBL" id="AP022561">
    <property type="protein sequence ID" value="BBX05453.1"/>
    <property type="molecule type" value="Genomic_DNA"/>
</dbReference>
<accession>A0AAD1HJU9</accession>
<name>A0AAD1HJU9_9MYCO</name>
<evidence type="ECO:0000313" key="2">
    <source>
        <dbReference type="EMBL" id="BBX05453.1"/>
    </source>
</evidence>
<gene>
    <name evidence="2" type="ORF">MAIC_02560</name>
</gene>
<evidence type="ECO:0008006" key="4">
    <source>
        <dbReference type="Google" id="ProtNLM"/>
    </source>
</evidence>
<dbReference type="KEGG" id="maic:MAIC_02560"/>
<dbReference type="Proteomes" id="UP000467327">
    <property type="component" value="Chromosome"/>
</dbReference>
<feature type="transmembrane region" description="Helical" evidence="1">
    <location>
        <begin position="44"/>
        <end position="63"/>
    </location>
</feature>
<reference evidence="2 3" key="1">
    <citation type="journal article" date="2019" name="Emerg. Microbes Infect.">
        <title>Comprehensive subspecies identification of 175 nontuberculous mycobacteria species based on 7547 genomic profiles.</title>
        <authorList>
            <person name="Matsumoto Y."/>
            <person name="Kinjo T."/>
            <person name="Motooka D."/>
            <person name="Nabeya D."/>
            <person name="Jung N."/>
            <person name="Uechi K."/>
            <person name="Horii T."/>
            <person name="Iida T."/>
            <person name="Fujita J."/>
            <person name="Nakamura S."/>
        </authorList>
    </citation>
    <scope>NUCLEOTIDE SEQUENCE [LARGE SCALE GENOMIC DNA]</scope>
    <source>
        <strain evidence="2 3">JCM 6376</strain>
    </source>
</reference>
<dbReference type="RefSeq" id="WP_115317703.1">
    <property type="nucleotide sequence ID" value="NZ_AP022561.1"/>
</dbReference>
<keyword evidence="1" id="KW-0812">Transmembrane</keyword>
<evidence type="ECO:0000256" key="1">
    <source>
        <dbReference type="SAM" id="Phobius"/>
    </source>
</evidence>
<proteinExistence type="predicted"/>
<sequence length="94" mass="9965">MWFDLYLVSAVVAAVGAWLISPRFQSYDPPGDVVRGICSAVAGALWPVIVVGAAQILAVRYIVRRLRSPRVDAVDVDAADFAPLVALPNATLGS</sequence>
<keyword evidence="3" id="KW-1185">Reference proteome</keyword>
<keyword evidence="1" id="KW-1133">Transmembrane helix</keyword>
<feature type="transmembrane region" description="Helical" evidence="1">
    <location>
        <begin position="5"/>
        <end position="24"/>
    </location>
</feature>